<dbReference type="GO" id="GO:0051213">
    <property type="term" value="F:dioxygenase activity"/>
    <property type="evidence" value="ECO:0007669"/>
    <property type="project" value="UniProtKB-KW"/>
</dbReference>
<evidence type="ECO:0000256" key="1">
    <source>
        <dbReference type="SAM" id="MobiDB-lite"/>
    </source>
</evidence>
<feature type="domain" description="Intradiol ring-cleavage dioxygenases" evidence="3">
    <location>
        <begin position="107"/>
        <end position="224"/>
    </location>
</feature>
<keyword evidence="2" id="KW-0732">Signal</keyword>
<keyword evidence="4" id="KW-0223">Dioxygenase</keyword>
<dbReference type="SUPFAM" id="SSF49482">
    <property type="entry name" value="Aromatic compound dioxygenase"/>
    <property type="match status" value="1"/>
</dbReference>
<organism evidence="4 5">
    <name type="scientific">Macrophomina phaseolina</name>
    <dbReference type="NCBI Taxonomy" id="35725"/>
    <lineage>
        <taxon>Eukaryota</taxon>
        <taxon>Fungi</taxon>
        <taxon>Dikarya</taxon>
        <taxon>Ascomycota</taxon>
        <taxon>Pezizomycotina</taxon>
        <taxon>Dothideomycetes</taxon>
        <taxon>Dothideomycetes incertae sedis</taxon>
        <taxon>Botryosphaeriales</taxon>
        <taxon>Botryosphaeriaceae</taxon>
        <taxon>Macrophomina</taxon>
    </lineage>
</organism>
<dbReference type="PANTHER" id="PTHR34315">
    <property type="match status" value="1"/>
</dbReference>
<dbReference type="Proteomes" id="UP000774617">
    <property type="component" value="Unassembled WGS sequence"/>
</dbReference>
<keyword evidence="5" id="KW-1185">Reference proteome</keyword>
<keyword evidence="4" id="KW-0560">Oxidoreductase</keyword>
<feature type="region of interest" description="Disordered" evidence="1">
    <location>
        <begin position="46"/>
        <end position="68"/>
    </location>
</feature>
<dbReference type="InterPro" id="IPR000627">
    <property type="entry name" value="Intradiol_dOase_C"/>
</dbReference>
<dbReference type="EMBL" id="JAGTJR010000029">
    <property type="protein sequence ID" value="KAH7039421.1"/>
    <property type="molecule type" value="Genomic_DNA"/>
</dbReference>
<sequence>MQPTLLLALGASILSSVAAHPHHDFSPAELTRRSHLSKRCEPAAAAMNRKRWAQRNAKRDLASRSTGGNTTFSITTEAPYYDVLQNNTCILTEEVTAGPYVWPRSQTLRQDMSEDQPGVPLYIDIGVMDVNSCEPLPNVLVDIWHCNATGSYSSFTGLSPDTPFEQLLDQLNVTIGDGELDLHTDNTTFLRGMWPTNDEGITEFKTIFPGFYVERTVHIHVQVHDNWVVRANGTIASSDTISTGQIFAAEDLTQQIVALEPYASHTAINRTTNAVDSIYSEETKNGFDPVLDIVPLDGNDVTKGMVGYITIGVDTEAQGSLRRKLRKL</sequence>
<feature type="chain" id="PRO_5046777845" evidence="2">
    <location>
        <begin position="20"/>
        <end position="328"/>
    </location>
</feature>
<dbReference type="CDD" id="cd03457">
    <property type="entry name" value="intradiol_dioxygenase_like"/>
    <property type="match status" value="1"/>
</dbReference>
<evidence type="ECO:0000259" key="3">
    <source>
        <dbReference type="Pfam" id="PF00775"/>
    </source>
</evidence>
<name>A0ABQ8G0I6_9PEZI</name>
<dbReference type="PANTHER" id="PTHR34315:SF4">
    <property type="entry name" value="INTRADIOL RING-CLEAVAGE DIOXYGENASES DOMAIN-CONTAINING PROTEIN"/>
    <property type="match status" value="1"/>
</dbReference>
<evidence type="ECO:0000313" key="5">
    <source>
        <dbReference type="Proteomes" id="UP000774617"/>
    </source>
</evidence>
<dbReference type="Pfam" id="PF00775">
    <property type="entry name" value="Dioxygenase_C"/>
    <property type="match status" value="1"/>
</dbReference>
<reference evidence="4 5" key="1">
    <citation type="journal article" date="2021" name="Nat. Commun.">
        <title>Genetic determinants of endophytism in the Arabidopsis root mycobiome.</title>
        <authorList>
            <person name="Mesny F."/>
            <person name="Miyauchi S."/>
            <person name="Thiergart T."/>
            <person name="Pickel B."/>
            <person name="Atanasova L."/>
            <person name="Karlsson M."/>
            <person name="Huettel B."/>
            <person name="Barry K.W."/>
            <person name="Haridas S."/>
            <person name="Chen C."/>
            <person name="Bauer D."/>
            <person name="Andreopoulos W."/>
            <person name="Pangilinan J."/>
            <person name="LaButti K."/>
            <person name="Riley R."/>
            <person name="Lipzen A."/>
            <person name="Clum A."/>
            <person name="Drula E."/>
            <person name="Henrissat B."/>
            <person name="Kohler A."/>
            <person name="Grigoriev I.V."/>
            <person name="Martin F.M."/>
            <person name="Hacquard S."/>
        </authorList>
    </citation>
    <scope>NUCLEOTIDE SEQUENCE [LARGE SCALE GENOMIC DNA]</scope>
    <source>
        <strain evidence="4 5">MPI-SDFR-AT-0080</strain>
    </source>
</reference>
<proteinExistence type="predicted"/>
<evidence type="ECO:0000313" key="4">
    <source>
        <dbReference type="EMBL" id="KAH7039421.1"/>
    </source>
</evidence>
<dbReference type="Gene3D" id="2.60.130.10">
    <property type="entry name" value="Aromatic compound dioxygenase"/>
    <property type="match status" value="1"/>
</dbReference>
<feature type="signal peptide" evidence="2">
    <location>
        <begin position="1"/>
        <end position="19"/>
    </location>
</feature>
<comment type="caution">
    <text evidence="4">The sequence shown here is derived from an EMBL/GenBank/DDBJ whole genome shotgun (WGS) entry which is preliminary data.</text>
</comment>
<gene>
    <name evidence="4" type="ORF">B0J12DRAFT_220190</name>
</gene>
<protein>
    <submittedName>
        <fullName evidence="4">Intradiol ring-cleavage dioxygenase</fullName>
    </submittedName>
</protein>
<dbReference type="InterPro" id="IPR015889">
    <property type="entry name" value="Intradiol_dOase_core"/>
</dbReference>
<evidence type="ECO:0000256" key="2">
    <source>
        <dbReference type="SAM" id="SignalP"/>
    </source>
</evidence>
<accession>A0ABQ8G0I6</accession>